<keyword evidence="3" id="KW-1185">Reference proteome</keyword>
<evidence type="ECO:0000313" key="2">
    <source>
        <dbReference type="EMBL" id="MFA0791079.1"/>
    </source>
</evidence>
<keyword evidence="1" id="KW-0732">Signal</keyword>
<proteinExistence type="predicted"/>
<feature type="chain" id="PRO_5047144429" evidence="1">
    <location>
        <begin position="24"/>
        <end position="160"/>
    </location>
</feature>
<protein>
    <submittedName>
        <fullName evidence="2">Uncharacterized protein</fullName>
    </submittedName>
</protein>
<dbReference type="Proteomes" id="UP001569414">
    <property type="component" value="Unassembled WGS sequence"/>
</dbReference>
<comment type="caution">
    <text evidence="2">The sequence shown here is derived from an EMBL/GenBank/DDBJ whole genome shotgun (WGS) entry which is preliminary data.</text>
</comment>
<evidence type="ECO:0000313" key="3">
    <source>
        <dbReference type="Proteomes" id="UP001569414"/>
    </source>
</evidence>
<accession>A0ABV4NNG0</accession>
<reference evidence="2 3" key="1">
    <citation type="submission" date="2024-08" db="EMBL/GenBank/DDBJ databases">
        <authorList>
            <person name="Ishaq N."/>
        </authorList>
    </citation>
    <scope>NUCLEOTIDE SEQUENCE [LARGE SCALE GENOMIC DNA]</scope>
    <source>
        <strain evidence="2 3">JCM 30400</strain>
    </source>
</reference>
<gene>
    <name evidence="2" type="ORF">ACCI51_11030</name>
</gene>
<feature type="signal peptide" evidence="1">
    <location>
        <begin position="1"/>
        <end position="23"/>
    </location>
</feature>
<dbReference type="RefSeq" id="WP_299585076.1">
    <property type="nucleotide sequence ID" value="NZ_JBGMEL010000010.1"/>
</dbReference>
<name>A0ABV4NNG0_9GAMM</name>
<organism evidence="2 3">
    <name type="scientific">Microbulbifer echini</name>
    <dbReference type="NCBI Taxonomy" id="1529067"/>
    <lineage>
        <taxon>Bacteria</taxon>
        <taxon>Pseudomonadati</taxon>
        <taxon>Pseudomonadota</taxon>
        <taxon>Gammaproteobacteria</taxon>
        <taxon>Cellvibrionales</taxon>
        <taxon>Microbulbiferaceae</taxon>
        <taxon>Microbulbifer</taxon>
    </lineage>
</organism>
<evidence type="ECO:0000256" key="1">
    <source>
        <dbReference type="SAM" id="SignalP"/>
    </source>
</evidence>
<sequence length="160" mass="16030">MKKILTAASICLASLGFSGLASAETWSPAGAIGLANVGTLTVKKGISLNCSLSGSVNSTGADASVGSLSLSGGFLNMCNRVTFNNLPYDLIGNANNTVVLKNVSVKAVTGDCAGDLTGSFNQSNGRITFNNAVISSVGSGSDCEINGVISTNPQSSYTVP</sequence>
<dbReference type="EMBL" id="JBGMEL010000010">
    <property type="protein sequence ID" value="MFA0791079.1"/>
    <property type="molecule type" value="Genomic_DNA"/>
</dbReference>